<dbReference type="Proteomes" id="UP000194968">
    <property type="component" value="Unassembled WGS sequence"/>
</dbReference>
<evidence type="ECO:0000313" key="3">
    <source>
        <dbReference type="Proteomes" id="UP000194968"/>
    </source>
</evidence>
<feature type="signal peptide" evidence="1">
    <location>
        <begin position="1"/>
        <end position="23"/>
    </location>
</feature>
<feature type="chain" id="PRO_5012037676" evidence="1">
    <location>
        <begin position="24"/>
        <end position="449"/>
    </location>
</feature>
<dbReference type="OrthoDB" id="8612678at2"/>
<comment type="caution">
    <text evidence="2">The sequence shown here is derived from an EMBL/GenBank/DDBJ whole genome shotgun (WGS) entry which is preliminary data.</text>
</comment>
<evidence type="ECO:0000256" key="1">
    <source>
        <dbReference type="SAM" id="SignalP"/>
    </source>
</evidence>
<gene>
    <name evidence="2" type="ORF">B6D06_03225</name>
</gene>
<organism evidence="2 3">
    <name type="scientific">Gilliamella apis</name>
    <dbReference type="NCBI Taxonomy" id="1970738"/>
    <lineage>
        <taxon>Bacteria</taxon>
        <taxon>Pseudomonadati</taxon>
        <taxon>Pseudomonadota</taxon>
        <taxon>Gammaproteobacteria</taxon>
        <taxon>Orbales</taxon>
        <taxon>Orbaceae</taxon>
        <taxon>Gilliamella</taxon>
    </lineage>
</organism>
<accession>A0A242NW12</accession>
<protein>
    <submittedName>
        <fullName evidence="2">Uncharacterized protein</fullName>
    </submittedName>
</protein>
<keyword evidence="1" id="KW-0732">Signal</keyword>
<dbReference type="RefSeq" id="WP_086320187.1">
    <property type="nucleotide sequence ID" value="NZ_NASK01000081.1"/>
</dbReference>
<name>A0A242NW12_9GAMM</name>
<evidence type="ECO:0000313" key="2">
    <source>
        <dbReference type="EMBL" id="OTQ51151.1"/>
    </source>
</evidence>
<reference evidence="2 3" key="1">
    <citation type="submission" date="2017-03" db="EMBL/GenBank/DDBJ databases">
        <title>Comparative genomics of honeybee gut symbionts reveal geographically distinct and subgroup specific antibiotic resistance.</title>
        <authorList>
            <person name="Ludvigsen J."/>
            <person name="Porcellato D."/>
            <person name="Labee-Lund T.M."/>
            <person name="Amdam G.V."/>
            <person name="Rudi K."/>
        </authorList>
    </citation>
    <scope>NUCLEOTIDE SEQUENCE [LARGE SCALE GENOMIC DNA]</scope>
    <source>
        <strain evidence="2 3">A-4-12</strain>
    </source>
</reference>
<sequence>MKIKKLMKIILVSLSIFLLVACAHQRTFQEAYAEGSYIESINLLATKIEEKSEANFKQTDAAQLRQLVTDVMNKYENELANTTKSNDEQRQEIYEKLLELNQRLSDHFYSSELAFFLDKYPSERLKQNIANFYTQQANAIPTNSAGDYEERAALFKKSLDRYYDKNIEKAYIHADTKYRQLAAQTLYNLAKQEIRSGDYNAALACFRTIDVIYKPLGHYKDTEKLARYYEKKARNKEAFDSYSQGEKIAKNATRSYQYRQAATNYQHAANTYAKYGNYRDSEQKAIEYTTKGQIRLYVTGNTNAFSNFVEDYFKNDDAIILVNNSTGSDITINLSEDERYSEDGGSVTNDTKKNGEKEYNLQTETLVNNYSLNLSVNISGLSGYYDRFSAEKSSRQVKYTYTGDKPSYEFDSTDGNYYSRSELRQQAEDDIKSSLSNYLSRLSSAIHEL</sequence>
<dbReference type="AlphaFoldDB" id="A0A242NW12"/>
<dbReference type="EMBL" id="NASK01000081">
    <property type="protein sequence ID" value="OTQ51151.1"/>
    <property type="molecule type" value="Genomic_DNA"/>
</dbReference>
<proteinExistence type="predicted"/>
<dbReference type="PROSITE" id="PS51257">
    <property type="entry name" value="PROKAR_LIPOPROTEIN"/>
    <property type="match status" value="1"/>
</dbReference>
<dbReference type="SUPFAM" id="SSF48452">
    <property type="entry name" value="TPR-like"/>
    <property type="match status" value="1"/>
</dbReference>
<dbReference type="InterPro" id="IPR011990">
    <property type="entry name" value="TPR-like_helical_dom_sf"/>
</dbReference>